<dbReference type="Pfam" id="PF00892">
    <property type="entry name" value="EamA"/>
    <property type="match status" value="2"/>
</dbReference>
<comment type="caution">
    <text evidence="8">The sequence shown here is derived from an EMBL/GenBank/DDBJ whole genome shotgun (WGS) entry which is preliminary data.</text>
</comment>
<evidence type="ECO:0000256" key="4">
    <source>
        <dbReference type="ARBA" id="ARBA00022989"/>
    </source>
</evidence>
<proteinExistence type="inferred from homology"/>
<evidence type="ECO:0000259" key="7">
    <source>
        <dbReference type="Pfam" id="PF00892"/>
    </source>
</evidence>
<dbReference type="Proteomes" id="UP000295830">
    <property type="component" value="Unassembled WGS sequence"/>
</dbReference>
<evidence type="ECO:0000256" key="6">
    <source>
        <dbReference type="SAM" id="Phobius"/>
    </source>
</evidence>
<dbReference type="RefSeq" id="WP_133737044.1">
    <property type="nucleotide sequence ID" value="NZ_SOAX01000007.1"/>
</dbReference>
<reference evidence="8 9" key="1">
    <citation type="submission" date="2019-03" db="EMBL/GenBank/DDBJ databases">
        <title>Genomic Encyclopedia of Type Strains, Phase IV (KMG-IV): sequencing the most valuable type-strain genomes for metagenomic binning, comparative biology and taxonomic classification.</title>
        <authorList>
            <person name="Goeker M."/>
        </authorList>
    </citation>
    <scope>NUCLEOTIDE SEQUENCE [LARGE SCALE GENOMIC DNA]</scope>
    <source>
        <strain evidence="8 9">DSM 15505</strain>
    </source>
</reference>
<dbReference type="PANTHER" id="PTHR32322">
    <property type="entry name" value="INNER MEMBRANE TRANSPORTER"/>
    <property type="match status" value="1"/>
</dbReference>
<feature type="transmembrane region" description="Helical" evidence="6">
    <location>
        <begin position="132"/>
        <end position="150"/>
    </location>
</feature>
<feature type="transmembrane region" description="Helical" evidence="6">
    <location>
        <begin position="71"/>
        <end position="90"/>
    </location>
</feature>
<evidence type="ECO:0000313" key="9">
    <source>
        <dbReference type="Proteomes" id="UP000295830"/>
    </source>
</evidence>
<feature type="transmembrane region" description="Helical" evidence="6">
    <location>
        <begin position="270"/>
        <end position="286"/>
    </location>
</feature>
<protein>
    <recommendedName>
        <fullName evidence="7">EamA domain-containing protein</fullName>
    </recommendedName>
</protein>
<dbReference type="InterPro" id="IPR050638">
    <property type="entry name" value="AA-Vitamin_Transporters"/>
</dbReference>
<dbReference type="InterPro" id="IPR037185">
    <property type="entry name" value="EmrE-like"/>
</dbReference>
<evidence type="ECO:0000313" key="8">
    <source>
        <dbReference type="EMBL" id="TDT37856.1"/>
    </source>
</evidence>
<keyword evidence="4 6" id="KW-1133">Transmembrane helix</keyword>
<dbReference type="AlphaFoldDB" id="A0A4R7JK93"/>
<evidence type="ECO:0000256" key="5">
    <source>
        <dbReference type="ARBA" id="ARBA00023136"/>
    </source>
</evidence>
<feature type="transmembrane region" description="Helical" evidence="6">
    <location>
        <begin position="102"/>
        <end position="120"/>
    </location>
</feature>
<keyword evidence="3 6" id="KW-0812">Transmembrane</keyword>
<evidence type="ECO:0000256" key="1">
    <source>
        <dbReference type="ARBA" id="ARBA00004141"/>
    </source>
</evidence>
<feature type="domain" description="EamA" evidence="7">
    <location>
        <begin position="157"/>
        <end position="285"/>
    </location>
</feature>
<gene>
    <name evidence="8" type="ORF">DES49_2819</name>
</gene>
<organism evidence="8 9">
    <name type="scientific">Halospina denitrificans</name>
    <dbReference type="NCBI Taxonomy" id="332522"/>
    <lineage>
        <taxon>Bacteria</taxon>
        <taxon>Pseudomonadati</taxon>
        <taxon>Pseudomonadota</taxon>
        <taxon>Gammaproteobacteria</taxon>
        <taxon>Halospina</taxon>
    </lineage>
</organism>
<keyword evidence="5 6" id="KW-0472">Membrane</keyword>
<keyword evidence="9" id="KW-1185">Reference proteome</keyword>
<name>A0A4R7JK93_9GAMM</name>
<dbReference type="InterPro" id="IPR000620">
    <property type="entry name" value="EamA_dom"/>
</dbReference>
<feature type="transmembrane region" description="Helical" evidence="6">
    <location>
        <begin position="31"/>
        <end position="50"/>
    </location>
</feature>
<evidence type="ECO:0000256" key="2">
    <source>
        <dbReference type="ARBA" id="ARBA00007362"/>
    </source>
</evidence>
<comment type="subcellular location">
    <subcellularLocation>
        <location evidence="1">Membrane</location>
        <topology evidence="1">Multi-pass membrane protein</topology>
    </subcellularLocation>
</comment>
<evidence type="ECO:0000256" key="3">
    <source>
        <dbReference type="ARBA" id="ARBA00022692"/>
    </source>
</evidence>
<accession>A0A4R7JK93</accession>
<dbReference type="GO" id="GO:0016020">
    <property type="term" value="C:membrane"/>
    <property type="evidence" value="ECO:0007669"/>
    <property type="project" value="UniProtKB-SubCell"/>
</dbReference>
<dbReference type="EMBL" id="SOAX01000007">
    <property type="protein sequence ID" value="TDT37856.1"/>
    <property type="molecule type" value="Genomic_DNA"/>
</dbReference>
<sequence length="295" mass="32398">MKDQRQAMLLGLATVLLWSTAATAFKVSLAYLSPIALMFWASSFSILVLVGWQAWQGQLRASLTPGRRGMLLSIGFGLINPCLYYLLLFGAYDRLPAQEAMAINYTWALTLTYLAVPLLGHRLHLSDGIAGLVCYGGVFVIATRGDVLSFQLSDGAGVALALLSTLAWALYWIFNTRDTREPVAGLLLNFLFAWPLLLLLALYEGWQWPSWQGMAGAAWVGAFEMGIAFVLWLLAMKKATNTSRLSNLIFLSPPLSLVFVAVIVGEVIRPSTVVGLVMVVAGLYLQQRYRSQDAQ</sequence>
<dbReference type="PANTHER" id="PTHR32322:SF2">
    <property type="entry name" value="EAMA DOMAIN-CONTAINING PROTEIN"/>
    <property type="match status" value="1"/>
</dbReference>
<dbReference type="SUPFAM" id="SSF103481">
    <property type="entry name" value="Multidrug resistance efflux transporter EmrE"/>
    <property type="match status" value="2"/>
</dbReference>
<feature type="transmembrane region" description="Helical" evidence="6">
    <location>
        <begin position="186"/>
        <end position="203"/>
    </location>
</feature>
<feature type="transmembrane region" description="Helical" evidence="6">
    <location>
        <begin position="247"/>
        <end position="264"/>
    </location>
</feature>
<comment type="similarity">
    <text evidence="2">Belongs to the EamA transporter family.</text>
</comment>
<feature type="domain" description="EamA" evidence="7">
    <location>
        <begin position="7"/>
        <end position="142"/>
    </location>
</feature>
<feature type="transmembrane region" description="Helical" evidence="6">
    <location>
        <begin position="215"/>
        <end position="235"/>
    </location>
</feature>
<feature type="transmembrane region" description="Helical" evidence="6">
    <location>
        <begin position="156"/>
        <end position="174"/>
    </location>
</feature>
<dbReference type="OrthoDB" id="5729944at2"/>